<name>A0AAD5YEV3_9APHY</name>
<keyword evidence="2" id="KW-1185">Reference proteome</keyword>
<organism evidence="1 2">
    <name type="scientific">Meripilus lineatus</name>
    <dbReference type="NCBI Taxonomy" id="2056292"/>
    <lineage>
        <taxon>Eukaryota</taxon>
        <taxon>Fungi</taxon>
        <taxon>Dikarya</taxon>
        <taxon>Basidiomycota</taxon>
        <taxon>Agaricomycotina</taxon>
        <taxon>Agaricomycetes</taxon>
        <taxon>Polyporales</taxon>
        <taxon>Meripilaceae</taxon>
        <taxon>Meripilus</taxon>
    </lineage>
</organism>
<proteinExistence type="predicted"/>
<comment type="caution">
    <text evidence="1">The sequence shown here is derived from an EMBL/GenBank/DDBJ whole genome shotgun (WGS) entry which is preliminary data.</text>
</comment>
<gene>
    <name evidence="1" type="ORF">NLI96_g4345</name>
</gene>
<protein>
    <submittedName>
        <fullName evidence="1">Uncharacterized protein</fullName>
    </submittedName>
</protein>
<accession>A0AAD5YEV3</accession>
<dbReference type="Proteomes" id="UP001212997">
    <property type="component" value="Unassembled WGS sequence"/>
</dbReference>
<evidence type="ECO:0000313" key="1">
    <source>
        <dbReference type="EMBL" id="KAJ3486271.1"/>
    </source>
</evidence>
<dbReference type="AlphaFoldDB" id="A0AAD5YEV3"/>
<evidence type="ECO:0000313" key="2">
    <source>
        <dbReference type="Proteomes" id="UP001212997"/>
    </source>
</evidence>
<dbReference type="EMBL" id="JANAWD010000126">
    <property type="protein sequence ID" value="KAJ3486271.1"/>
    <property type="molecule type" value="Genomic_DNA"/>
</dbReference>
<reference evidence="1" key="1">
    <citation type="submission" date="2022-07" db="EMBL/GenBank/DDBJ databases">
        <title>Genome Sequence of Physisporinus lineatus.</title>
        <authorList>
            <person name="Buettner E."/>
        </authorList>
    </citation>
    <scope>NUCLEOTIDE SEQUENCE</scope>
    <source>
        <strain evidence="1">VT162</strain>
    </source>
</reference>
<sequence length="368" mass="41385">MLNEVFLGSCLDVYDKRSTKLVVEEDEDAANRERLSASYPYATYDFYGTPSGALCVYKNGDACPIRTRPESQRIIREAHPVYDHPIQASWRAVGERIYTILDDKKVLWTSVDPLAFAEAGKEIFSPLLLWIGVQPASLVYEDANTAAEAITFFLAEAGFEGIEIGFRESIVTRSTSGPKMLSFNPLCNSLPDLRKPFTPTLGLSIAPLNTPYSEGTGALYFRESKESDRIFLLTCAHVARPRPVHRNSGPSPKSRPPEQVIALGIMGYNDALLSMMSTIGEQSRLIRDWEDVLDRLGKPEKDEDKEITEERKELLGLVEKAKKKIEKTDKFHSEVTQHWTILHERVIGKVVHVEPIAVSIKPQQYTKD</sequence>